<dbReference type="Pfam" id="PF00440">
    <property type="entry name" value="TetR_N"/>
    <property type="match status" value="1"/>
</dbReference>
<dbReference type="PANTHER" id="PTHR43479:SF11">
    <property type="entry name" value="ACREF_ENVCD OPERON REPRESSOR-RELATED"/>
    <property type="match status" value="1"/>
</dbReference>
<sequence>MPKPTFFRLNEEKQARLIQAAHDEFSRVPFESASISNIIRLAGIPRGSFYQYFEDKADIYFYLLQQLRVTSQQHLNDAVQASKGDFFQAMAQNFGEVIDDIVEGHNAALYRNVFMYMDYRGAARLSPAMFDRSRDHDAHEAQVRRLYDKVDTDKLQIDDIRDFKMLLGLVMNTFMQTIGHYYAHQSRGEEVSIDELKQRLHQLLHWIQSGVGK</sequence>
<dbReference type="GO" id="GO:0003677">
    <property type="term" value="F:DNA binding"/>
    <property type="evidence" value="ECO:0007669"/>
    <property type="project" value="UniProtKB-UniRule"/>
</dbReference>
<feature type="DNA-binding region" description="H-T-H motif" evidence="2">
    <location>
        <begin position="34"/>
        <end position="53"/>
    </location>
</feature>
<dbReference type="AlphaFoldDB" id="A0A0R2MVT4"/>
<dbReference type="InterPro" id="IPR001647">
    <property type="entry name" value="HTH_TetR"/>
</dbReference>
<accession>A0A0R2MVT4</accession>
<evidence type="ECO:0000256" key="2">
    <source>
        <dbReference type="PROSITE-ProRule" id="PRU00335"/>
    </source>
</evidence>
<evidence type="ECO:0000313" key="4">
    <source>
        <dbReference type="EMBL" id="KRO17639.1"/>
    </source>
</evidence>
<evidence type="ECO:0000259" key="3">
    <source>
        <dbReference type="PROSITE" id="PS50977"/>
    </source>
</evidence>
<comment type="caution">
    <text evidence="4">The sequence shown here is derived from an EMBL/GenBank/DDBJ whole genome shotgun (WGS) entry which is preliminary data.</text>
</comment>
<dbReference type="SUPFAM" id="SSF46689">
    <property type="entry name" value="Homeodomain-like"/>
    <property type="match status" value="1"/>
</dbReference>
<dbReference type="OrthoDB" id="9812484at2"/>
<feature type="domain" description="HTH tetR-type" evidence="3">
    <location>
        <begin position="11"/>
        <end position="71"/>
    </location>
</feature>
<dbReference type="InterPro" id="IPR009057">
    <property type="entry name" value="Homeodomain-like_sf"/>
</dbReference>
<evidence type="ECO:0000313" key="5">
    <source>
        <dbReference type="Proteomes" id="UP000050969"/>
    </source>
</evidence>
<proteinExistence type="predicted"/>
<keyword evidence="5" id="KW-1185">Reference proteome</keyword>
<dbReference type="PROSITE" id="PS50977">
    <property type="entry name" value="HTH_TETR_2"/>
    <property type="match status" value="1"/>
</dbReference>
<dbReference type="InterPro" id="IPR050624">
    <property type="entry name" value="HTH-type_Tx_Regulator"/>
</dbReference>
<protein>
    <submittedName>
        <fullName evidence="4">Transcriptional regulator</fullName>
    </submittedName>
</protein>
<keyword evidence="1 2" id="KW-0238">DNA-binding</keyword>
<dbReference type="Gene3D" id="1.10.357.10">
    <property type="entry name" value="Tetracycline Repressor, domain 2"/>
    <property type="match status" value="1"/>
</dbReference>
<dbReference type="Pfam" id="PF17924">
    <property type="entry name" value="TetR_C_19"/>
    <property type="match status" value="1"/>
</dbReference>
<gene>
    <name evidence="4" type="ORF">IV56_GL000119</name>
</gene>
<name>A0A0R2MVT4_9LACO</name>
<dbReference type="PANTHER" id="PTHR43479">
    <property type="entry name" value="ACREF/ENVCD OPERON REPRESSOR-RELATED"/>
    <property type="match status" value="1"/>
</dbReference>
<dbReference type="EMBL" id="JQCE01000010">
    <property type="protein sequence ID" value="KRO17639.1"/>
    <property type="molecule type" value="Genomic_DNA"/>
</dbReference>
<reference evidence="4 5" key="1">
    <citation type="journal article" date="2015" name="Genome Announc.">
        <title>Expanding the biotechnology potential of lactobacilli through comparative genomics of 213 strains and associated genera.</title>
        <authorList>
            <person name="Sun Z."/>
            <person name="Harris H.M."/>
            <person name="McCann A."/>
            <person name="Guo C."/>
            <person name="Argimon S."/>
            <person name="Zhang W."/>
            <person name="Yang X."/>
            <person name="Jeffery I.B."/>
            <person name="Cooney J.C."/>
            <person name="Kagawa T.F."/>
            <person name="Liu W."/>
            <person name="Song Y."/>
            <person name="Salvetti E."/>
            <person name="Wrobel A."/>
            <person name="Rasinkangas P."/>
            <person name="Parkhill J."/>
            <person name="Rea M.C."/>
            <person name="O'Sullivan O."/>
            <person name="Ritari J."/>
            <person name="Douillard F.P."/>
            <person name="Paul Ross R."/>
            <person name="Yang R."/>
            <person name="Briner A.E."/>
            <person name="Felis G.E."/>
            <person name="de Vos W.M."/>
            <person name="Barrangou R."/>
            <person name="Klaenhammer T.R."/>
            <person name="Caufield P.W."/>
            <person name="Cui Y."/>
            <person name="Zhang H."/>
            <person name="O'Toole P.W."/>
        </authorList>
    </citation>
    <scope>NUCLEOTIDE SEQUENCE [LARGE SCALE GENOMIC DNA]</scope>
    <source>
        <strain evidence="4 5">DSM 24301</strain>
    </source>
</reference>
<dbReference type="STRING" id="1293598.IV56_GL000119"/>
<dbReference type="RefSeq" id="WP_054777515.1">
    <property type="nucleotide sequence ID" value="NZ_BBBX01000015.1"/>
</dbReference>
<dbReference type="PATRIC" id="fig|1293598.4.peg.120"/>
<organism evidence="4 5">
    <name type="scientific">Lacticaseibacillus saniviri JCM 17471 = DSM 24301</name>
    <dbReference type="NCBI Taxonomy" id="1293598"/>
    <lineage>
        <taxon>Bacteria</taxon>
        <taxon>Bacillati</taxon>
        <taxon>Bacillota</taxon>
        <taxon>Bacilli</taxon>
        <taxon>Lactobacillales</taxon>
        <taxon>Lactobacillaceae</taxon>
        <taxon>Lacticaseibacillus</taxon>
    </lineage>
</organism>
<evidence type="ECO:0000256" key="1">
    <source>
        <dbReference type="ARBA" id="ARBA00023125"/>
    </source>
</evidence>
<dbReference type="Proteomes" id="UP000050969">
    <property type="component" value="Unassembled WGS sequence"/>
</dbReference>